<organism evidence="1 2">
    <name type="scientific">Holtiella tumoricola</name>
    <dbReference type="NCBI Taxonomy" id="3018743"/>
    <lineage>
        <taxon>Bacteria</taxon>
        <taxon>Bacillati</taxon>
        <taxon>Bacillota</taxon>
        <taxon>Clostridia</taxon>
        <taxon>Lachnospirales</taxon>
        <taxon>Cellulosilyticaceae</taxon>
        <taxon>Holtiella</taxon>
    </lineage>
</organism>
<evidence type="ECO:0000313" key="2">
    <source>
        <dbReference type="Proteomes" id="UP001169242"/>
    </source>
</evidence>
<dbReference type="AlphaFoldDB" id="A0AA42DP16"/>
<dbReference type="Proteomes" id="UP001169242">
    <property type="component" value="Unassembled WGS sequence"/>
</dbReference>
<gene>
    <name evidence="1" type="ORF">PBV87_14215</name>
</gene>
<name>A0AA42DP16_9FIRM</name>
<reference evidence="1" key="1">
    <citation type="journal article" date="2023" name="Int. J. Syst. Evol. Microbiol.">
        <title>&lt;i&gt;Holtiella tumoricola&lt;/i&gt; gen. nov. sp. nov., isolated from a human clinical sample.</title>
        <authorList>
            <person name="Allen-Vercoe E."/>
            <person name="Daigneault M.C."/>
            <person name="Vancuren S.J."/>
            <person name="Cochrane K."/>
            <person name="O'Neal L.L."/>
            <person name="Sankaranarayanan K."/>
            <person name="Lawson P.A."/>
        </authorList>
    </citation>
    <scope>NUCLEOTIDE SEQUENCE</scope>
    <source>
        <strain evidence="1">CC70A</strain>
    </source>
</reference>
<keyword evidence="2" id="KW-1185">Reference proteome</keyword>
<proteinExistence type="predicted"/>
<protein>
    <submittedName>
        <fullName evidence="1">Uncharacterized protein</fullName>
    </submittedName>
</protein>
<comment type="caution">
    <text evidence="1">The sequence shown here is derived from an EMBL/GenBank/DDBJ whole genome shotgun (WGS) entry which is preliminary data.</text>
</comment>
<dbReference type="RefSeq" id="WP_271012690.1">
    <property type="nucleotide sequence ID" value="NZ_JAQIFT010000049.1"/>
</dbReference>
<dbReference type="EMBL" id="JAQIFT010000049">
    <property type="protein sequence ID" value="MDA3732644.1"/>
    <property type="molecule type" value="Genomic_DNA"/>
</dbReference>
<evidence type="ECO:0000313" key="1">
    <source>
        <dbReference type="EMBL" id="MDA3732644.1"/>
    </source>
</evidence>
<accession>A0AA42DP16</accession>
<sequence length="58" mass="6987">MIKCRLKEFVTYYIHSMLKAYKLRDYLACKKNISKEEANQMWYAYMGILAQGNDWTNV</sequence>